<evidence type="ECO:0000313" key="4">
    <source>
        <dbReference type="EMBL" id="CAJ0789974.1"/>
    </source>
</evidence>
<comment type="caution">
    <text evidence="4">The sequence shown here is derived from an EMBL/GenBank/DDBJ whole genome shotgun (WGS) entry which is preliminary data.</text>
</comment>
<dbReference type="Proteomes" id="UP001189616">
    <property type="component" value="Unassembled WGS sequence"/>
</dbReference>
<dbReference type="EMBL" id="CATYWO010000002">
    <property type="protein sequence ID" value="CAJ0789974.1"/>
    <property type="molecule type" value="Genomic_DNA"/>
</dbReference>
<dbReference type="InterPro" id="IPR036641">
    <property type="entry name" value="HPT_dom_sf"/>
</dbReference>
<dbReference type="SUPFAM" id="SSF47226">
    <property type="entry name" value="Histidine-containing phosphotransfer domain, HPT domain"/>
    <property type="match status" value="1"/>
</dbReference>
<accession>A0ABN9IVD4</accession>
<feature type="domain" description="HPt" evidence="3">
    <location>
        <begin position="30"/>
        <end position="128"/>
    </location>
</feature>
<dbReference type="Pfam" id="PF01627">
    <property type="entry name" value="Hpt"/>
    <property type="match status" value="1"/>
</dbReference>
<keyword evidence="1" id="KW-0902">Two-component regulatory system</keyword>
<evidence type="ECO:0000259" key="3">
    <source>
        <dbReference type="PROSITE" id="PS50894"/>
    </source>
</evidence>
<keyword evidence="2" id="KW-0597">Phosphoprotein</keyword>
<feature type="modified residue" description="Phosphohistidine" evidence="2">
    <location>
        <position position="69"/>
    </location>
</feature>
<dbReference type="Gene3D" id="1.20.120.160">
    <property type="entry name" value="HPT domain"/>
    <property type="match status" value="1"/>
</dbReference>
<evidence type="ECO:0000313" key="5">
    <source>
        <dbReference type="Proteomes" id="UP001189616"/>
    </source>
</evidence>
<dbReference type="RefSeq" id="WP_316657730.1">
    <property type="nucleotide sequence ID" value="NZ_CATYWO010000002.1"/>
</dbReference>
<dbReference type="InterPro" id="IPR008207">
    <property type="entry name" value="Sig_transdc_His_kin_Hpt_dom"/>
</dbReference>
<evidence type="ECO:0000256" key="2">
    <source>
        <dbReference type="PROSITE-ProRule" id="PRU00110"/>
    </source>
</evidence>
<name>A0ABN9IVD4_9RALS</name>
<organism evidence="4 5">
    <name type="scientific">Ralstonia condita</name>
    <dbReference type="NCBI Taxonomy" id="3058600"/>
    <lineage>
        <taxon>Bacteria</taxon>
        <taxon>Pseudomonadati</taxon>
        <taxon>Pseudomonadota</taxon>
        <taxon>Betaproteobacteria</taxon>
        <taxon>Burkholderiales</taxon>
        <taxon>Burkholderiaceae</taxon>
        <taxon>Ralstonia</taxon>
    </lineage>
</organism>
<proteinExistence type="predicted"/>
<dbReference type="PROSITE" id="PS50894">
    <property type="entry name" value="HPT"/>
    <property type="match status" value="1"/>
</dbReference>
<dbReference type="CDD" id="cd00088">
    <property type="entry name" value="HPT"/>
    <property type="match status" value="1"/>
</dbReference>
<sequence>MQPHPSSLADIAAQLPPQVVATLTELFSDDLAQWSFIINLFFETMEQDLVSLDKAIRAKDDRLVIEAAHRIAGSARMLGHLLIGDAARAIERLAQTVSPDDARGAHMQAALDRLLSLAESFRVQASRCAWSDAPAAG</sequence>
<protein>
    <recommendedName>
        <fullName evidence="3">HPt domain-containing protein</fullName>
    </recommendedName>
</protein>
<evidence type="ECO:0000256" key="1">
    <source>
        <dbReference type="ARBA" id="ARBA00023012"/>
    </source>
</evidence>
<reference evidence="4 5" key="1">
    <citation type="submission" date="2023-07" db="EMBL/GenBank/DDBJ databases">
        <authorList>
            <person name="Peeters C."/>
        </authorList>
    </citation>
    <scope>NUCLEOTIDE SEQUENCE [LARGE SCALE GENOMIC DNA]</scope>
    <source>
        <strain evidence="4 5">LMG 7141</strain>
    </source>
</reference>
<keyword evidence="5" id="KW-1185">Reference proteome</keyword>
<gene>
    <name evidence="4" type="ORF">LMG7141_02307</name>
</gene>